<sequence>MSLIHLDKSVLSFHLREIVEDAPGNNNSGALFGLSMIAFGTVALPAMIKFGRPVLKNLIKPFLAASQSSDSPRTIEAKFPPSWSETQTGVPHISSEISP</sequence>
<protein>
    <submittedName>
        <fullName evidence="3">Uncharacterized protein</fullName>
    </submittedName>
</protein>
<organism evidence="3 4">
    <name type="scientific">Planktothricoides raciborskii FACHB-1370</name>
    <dbReference type="NCBI Taxonomy" id="2949576"/>
    <lineage>
        <taxon>Bacteria</taxon>
        <taxon>Bacillati</taxon>
        <taxon>Cyanobacteriota</taxon>
        <taxon>Cyanophyceae</taxon>
        <taxon>Oscillatoriophycideae</taxon>
        <taxon>Oscillatoriales</taxon>
        <taxon>Oscillatoriaceae</taxon>
        <taxon>Planktothricoides</taxon>
    </lineage>
</organism>
<evidence type="ECO:0000256" key="2">
    <source>
        <dbReference type="SAM" id="Phobius"/>
    </source>
</evidence>
<gene>
    <name evidence="3" type="ORF">H6G72_06420</name>
</gene>
<reference evidence="3 4" key="1">
    <citation type="journal article" date="2020" name="ISME J.">
        <title>Comparative genomics reveals insights into cyanobacterial evolution and habitat adaptation.</title>
        <authorList>
            <person name="Chen M.Y."/>
            <person name="Teng W.K."/>
            <person name="Zhao L."/>
            <person name="Hu C.X."/>
            <person name="Zhou Y.K."/>
            <person name="Han B.P."/>
            <person name="Song L.R."/>
            <person name="Shu W.S."/>
        </authorList>
    </citation>
    <scope>NUCLEOTIDE SEQUENCE [LARGE SCALE GENOMIC DNA]</scope>
    <source>
        <strain evidence="3 4">FACHB-1370</strain>
    </source>
</reference>
<accession>A0ABR8EBD9</accession>
<keyword evidence="2" id="KW-0472">Membrane</keyword>
<feature type="compositionally biased region" description="Polar residues" evidence="1">
    <location>
        <begin position="83"/>
        <end position="99"/>
    </location>
</feature>
<dbReference type="Proteomes" id="UP000641954">
    <property type="component" value="Unassembled WGS sequence"/>
</dbReference>
<evidence type="ECO:0000256" key="1">
    <source>
        <dbReference type="SAM" id="MobiDB-lite"/>
    </source>
</evidence>
<keyword evidence="2" id="KW-1133">Transmembrane helix</keyword>
<name>A0ABR8EBD9_9CYAN</name>
<dbReference type="RefSeq" id="WP_190877651.1">
    <property type="nucleotide sequence ID" value="NZ_JACJSK010000007.1"/>
</dbReference>
<dbReference type="EMBL" id="JACJSK010000007">
    <property type="protein sequence ID" value="MBD2543493.1"/>
    <property type="molecule type" value="Genomic_DNA"/>
</dbReference>
<evidence type="ECO:0000313" key="3">
    <source>
        <dbReference type="EMBL" id="MBD2543493.1"/>
    </source>
</evidence>
<proteinExistence type="predicted"/>
<feature type="transmembrane region" description="Helical" evidence="2">
    <location>
        <begin position="29"/>
        <end position="48"/>
    </location>
</feature>
<comment type="caution">
    <text evidence="3">The sequence shown here is derived from an EMBL/GenBank/DDBJ whole genome shotgun (WGS) entry which is preliminary data.</text>
</comment>
<evidence type="ECO:0000313" key="4">
    <source>
        <dbReference type="Proteomes" id="UP000641954"/>
    </source>
</evidence>
<keyword evidence="2" id="KW-0812">Transmembrane</keyword>
<feature type="region of interest" description="Disordered" evidence="1">
    <location>
        <begin position="68"/>
        <end position="99"/>
    </location>
</feature>
<keyword evidence="4" id="KW-1185">Reference proteome</keyword>